<gene>
    <name evidence="7" type="ordered locus">Csac_1806</name>
</gene>
<feature type="transmembrane region" description="Helical" evidence="5">
    <location>
        <begin position="363"/>
        <end position="382"/>
    </location>
</feature>
<evidence type="ECO:0000313" key="8">
    <source>
        <dbReference type="Proteomes" id="UP000000256"/>
    </source>
</evidence>
<dbReference type="STRING" id="351627.Csac_1806"/>
<reference evidence="7 8" key="1">
    <citation type="journal article" date="2008" name="Appl. Environ. Microbiol.">
        <title>Hydrogenomics of the extremely thermophilic bacterium Caldicellulosiruptor saccharolyticus.</title>
        <authorList>
            <person name="van de Werken H.J."/>
            <person name="Verhaart M.R."/>
            <person name="VanFossen A.L."/>
            <person name="Willquist K."/>
            <person name="Lewis D.L."/>
            <person name="Nichols J.D."/>
            <person name="Goorissen H.P."/>
            <person name="Mongodin E.F."/>
            <person name="Nelson K.E."/>
            <person name="van Niel E.W."/>
            <person name="Stams A.J."/>
            <person name="Ward D.E."/>
            <person name="de Vos W.M."/>
            <person name="van der Oost J."/>
            <person name="Kelly R.M."/>
            <person name="Kengen S.W."/>
        </authorList>
    </citation>
    <scope>NUCLEOTIDE SEQUENCE [LARGE SCALE GENOMIC DNA]</scope>
    <source>
        <strain evidence="8">ATCC 43494 / DSM 8903 / Tp8T 6331</strain>
    </source>
</reference>
<evidence type="ECO:0000256" key="2">
    <source>
        <dbReference type="ARBA" id="ARBA00022692"/>
    </source>
</evidence>
<evidence type="ECO:0000256" key="4">
    <source>
        <dbReference type="ARBA" id="ARBA00023136"/>
    </source>
</evidence>
<feature type="transmembrane region" description="Helical" evidence="5">
    <location>
        <begin position="152"/>
        <end position="173"/>
    </location>
</feature>
<feature type="transmembrane region" description="Helical" evidence="5">
    <location>
        <begin position="119"/>
        <end position="140"/>
    </location>
</feature>
<proteinExistence type="predicted"/>
<dbReference type="HOGENOM" id="CLU_695760_0_0_9"/>
<evidence type="ECO:0000256" key="5">
    <source>
        <dbReference type="SAM" id="Phobius"/>
    </source>
</evidence>
<dbReference type="PANTHER" id="PTHR37422:SF13">
    <property type="entry name" value="LIPOPOLYSACCHARIDE BIOSYNTHESIS PROTEIN PA4999-RELATED"/>
    <property type="match status" value="1"/>
</dbReference>
<evidence type="ECO:0000256" key="3">
    <source>
        <dbReference type="ARBA" id="ARBA00022989"/>
    </source>
</evidence>
<dbReference type="KEGG" id="csc:Csac_1806"/>
<dbReference type="InterPro" id="IPR007016">
    <property type="entry name" value="O-antigen_ligase-rel_domated"/>
</dbReference>
<accession>A4XKF6</accession>
<dbReference type="eggNOG" id="COG3307">
    <property type="taxonomic scope" value="Bacteria"/>
</dbReference>
<evidence type="ECO:0000313" key="7">
    <source>
        <dbReference type="EMBL" id="ABP67391.1"/>
    </source>
</evidence>
<dbReference type="Pfam" id="PF04932">
    <property type="entry name" value="Wzy_C"/>
    <property type="match status" value="1"/>
</dbReference>
<feature type="transmembrane region" description="Helical" evidence="5">
    <location>
        <begin position="221"/>
        <end position="240"/>
    </location>
</feature>
<protein>
    <recommendedName>
        <fullName evidence="6">O-antigen ligase-related domain-containing protein</fullName>
    </recommendedName>
</protein>
<keyword evidence="8" id="KW-1185">Reference proteome</keyword>
<feature type="transmembrane region" description="Helical" evidence="5">
    <location>
        <begin position="340"/>
        <end position="357"/>
    </location>
</feature>
<dbReference type="OrthoDB" id="9806320at2"/>
<evidence type="ECO:0000256" key="1">
    <source>
        <dbReference type="ARBA" id="ARBA00004141"/>
    </source>
</evidence>
<organism evidence="7 8">
    <name type="scientific">Caldicellulosiruptor saccharolyticus (strain ATCC 43494 / DSM 8903 / Tp8T 6331)</name>
    <dbReference type="NCBI Taxonomy" id="351627"/>
    <lineage>
        <taxon>Bacteria</taxon>
        <taxon>Bacillati</taxon>
        <taxon>Bacillota</taxon>
        <taxon>Bacillota incertae sedis</taxon>
        <taxon>Caldicellulosiruptorales</taxon>
        <taxon>Caldicellulosiruptoraceae</taxon>
        <taxon>Caldicellulosiruptor</taxon>
    </lineage>
</organism>
<feature type="domain" description="O-antigen ligase-related" evidence="6">
    <location>
        <begin position="184"/>
        <end position="319"/>
    </location>
</feature>
<dbReference type="EMBL" id="CP000679">
    <property type="protein sequence ID" value="ABP67391.1"/>
    <property type="molecule type" value="Genomic_DNA"/>
</dbReference>
<dbReference type="GO" id="GO:0016020">
    <property type="term" value="C:membrane"/>
    <property type="evidence" value="ECO:0007669"/>
    <property type="project" value="UniProtKB-SubCell"/>
</dbReference>
<dbReference type="Proteomes" id="UP000000256">
    <property type="component" value="Chromosome"/>
</dbReference>
<dbReference type="RefSeq" id="WP_011917325.1">
    <property type="nucleotide sequence ID" value="NC_009437.1"/>
</dbReference>
<dbReference type="AlphaFoldDB" id="A4XKF6"/>
<feature type="transmembrane region" description="Helical" evidence="5">
    <location>
        <begin position="307"/>
        <end position="328"/>
    </location>
</feature>
<dbReference type="InterPro" id="IPR051533">
    <property type="entry name" value="WaaL-like"/>
</dbReference>
<keyword evidence="2 5" id="KW-0812">Transmembrane</keyword>
<feature type="transmembrane region" description="Helical" evidence="5">
    <location>
        <begin position="87"/>
        <end position="107"/>
    </location>
</feature>
<sequence>MYQVISFLKTSKTEIILSIIGIVLFQIVRFSYIPFYLFLLFIITLILYYYKPKLKFEFIDLIPLFFYIVMLLLSTLFFKNVIDKNKAILGILNAFVIPALFYILFILADDNLLYRTKKVWLCIFVIASIVCVFEYLYYLLFRTYKERTISIFFNPNIFAFFLVMVYPFILSFLKSDRLKIGGTLVIFLEILLSGSRTGFLVFLFEAVLINIKLVRKNIGKLFMGLSLILCLFLPKIIYRIPRVSDIYNTKNAVGQRIFAIEFVLNYFKHKNLFEGIGAGQFESLFRSLKPPGIVLLRSAHNLFLNALIEYGIIGYGMFIFLVYFLVFVSTFNIARSNEDSDWMVFVGLISITIFQMFDMAEITNVRMMVVNLIYVYYIALILRKFRRWRQKDEQAFSS</sequence>
<comment type="subcellular location">
    <subcellularLocation>
        <location evidence="1">Membrane</location>
        <topology evidence="1">Multi-pass membrane protein</topology>
    </subcellularLocation>
</comment>
<feature type="transmembrane region" description="Helical" evidence="5">
    <location>
        <begin position="16"/>
        <end position="49"/>
    </location>
</feature>
<feature type="transmembrane region" description="Helical" evidence="5">
    <location>
        <begin position="61"/>
        <end position="78"/>
    </location>
</feature>
<keyword evidence="3 5" id="KW-1133">Transmembrane helix</keyword>
<feature type="transmembrane region" description="Helical" evidence="5">
    <location>
        <begin position="185"/>
        <end position="209"/>
    </location>
</feature>
<name>A4XKF6_CALS8</name>
<evidence type="ECO:0000259" key="6">
    <source>
        <dbReference type="Pfam" id="PF04932"/>
    </source>
</evidence>
<keyword evidence="4 5" id="KW-0472">Membrane</keyword>
<dbReference type="PANTHER" id="PTHR37422">
    <property type="entry name" value="TEICHURONIC ACID BIOSYNTHESIS PROTEIN TUAE"/>
    <property type="match status" value="1"/>
</dbReference>